<proteinExistence type="predicted"/>
<evidence type="ECO:0000313" key="2">
    <source>
        <dbReference type="EMBL" id="KAF9534948.1"/>
    </source>
</evidence>
<gene>
    <name evidence="2" type="ORF">CPB83DRAFT_888892</name>
</gene>
<reference evidence="2" key="1">
    <citation type="submission" date="2020-11" db="EMBL/GenBank/DDBJ databases">
        <authorList>
            <consortium name="DOE Joint Genome Institute"/>
            <person name="Ahrendt S."/>
            <person name="Riley R."/>
            <person name="Andreopoulos W."/>
            <person name="Labutti K."/>
            <person name="Pangilinan J."/>
            <person name="Ruiz-Duenas F.J."/>
            <person name="Barrasa J.M."/>
            <person name="Sanchez-Garcia M."/>
            <person name="Camarero S."/>
            <person name="Miyauchi S."/>
            <person name="Serrano A."/>
            <person name="Linde D."/>
            <person name="Babiker R."/>
            <person name="Drula E."/>
            <person name="Ayuso-Fernandez I."/>
            <person name="Pacheco R."/>
            <person name="Padilla G."/>
            <person name="Ferreira P."/>
            <person name="Barriuso J."/>
            <person name="Kellner H."/>
            <person name="Castanera R."/>
            <person name="Alfaro M."/>
            <person name="Ramirez L."/>
            <person name="Pisabarro A.G."/>
            <person name="Kuo A."/>
            <person name="Tritt A."/>
            <person name="Lipzen A."/>
            <person name="He G."/>
            <person name="Yan M."/>
            <person name="Ng V."/>
            <person name="Cullen D."/>
            <person name="Martin F."/>
            <person name="Rosso M.-N."/>
            <person name="Henrissat B."/>
            <person name="Hibbett D."/>
            <person name="Martinez A.T."/>
            <person name="Grigoriev I.V."/>
        </authorList>
    </citation>
    <scope>NUCLEOTIDE SEQUENCE</scope>
    <source>
        <strain evidence="2">CBS 506.95</strain>
    </source>
</reference>
<dbReference type="Proteomes" id="UP000807306">
    <property type="component" value="Unassembled WGS sequence"/>
</dbReference>
<name>A0A9P6JWC5_9AGAR</name>
<accession>A0A9P6JWC5</accession>
<comment type="caution">
    <text evidence="2">The sequence shown here is derived from an EMBL/GenBank/DDBJ whole genome shotgun (WGS) entry which is preliminary data.</text>
</comment>
<keyword evidence="3" id="KW-1185">Reference proteome</keyword>
<dbReference type="AlphaFoldDB" id="A0A9P6JWC5"/>
<keyword evidence="1" id="KW-0732">Signal</keyword>
<organism evidence="2 3">
    <name type="scientific">Crepidotus variabilis</name>
    <dbReference type="NCBI Taxonomy" id="179855"/>
    <lineage>
        <taxon>Eukaryota</taxon>
        <taxon>Fungi</taxon>
        <taxon>Dikarya</taxon>
        <taxon>Basidiomycota</taxon>
        <taxon>Agaricomycotina</taxon>
        <taxon>Agaricomycetes</taxon>
        <taxon>Agaricomycetidae</taxon>
        <taxon>Agaricales</taxon>
        <taxon>Agaricineae</taxon>
        <taxon>Crepidotaceae</taxon>
        <taxon>Crepidotus</taxon>
    </lineage>
</organism>
<evidence type="ECO:0000313" key="3">
    <source>
        <dbReference type="Proteomes" id="UP000807306"/>
    </source>
</evidence>
<feature type="signal peptide" evidence="1">
    <location>
        <begin position="1"/>
        <end position="21"/>
    </location>
</feature>
<dbReference type="EMBL" id="MU157825">
    <property type="protein sequence ID" value="KAF9534948.1"/>
    <property type="molecule type" value="Genomic_DNA"/>
</dbReference>
<sequence length="138" mass="15364">MVNFVSTLFASLALMAIHTLATPIDLEGHSDELVARSMPPGYGIRRIQGGGAPARPRGVANHNFNLHNFPPVASLGRAHGSPFPGHIGIGRGRGFRHRREIVEALDEREIVDLEDVEKRELDLNDLEYFVERDFEDLN</sequence>
<evidence type="ECO:0000256" key="1">
    <source>
        <dbReference type="SAM" id="SignalP"/>
    </source>
</evidence>
<protein>
    <submittedName>
        <fullName evidence="2">Uncharacterized protein</fullName>
    </submittedName>
</protein>
<feature type="chain" id="PRO_5040323860" evidence="1">
    <location>
        <begin position="22"/>
        <end position="138"/>
    </location>
</feature>